<sequence length="67" mass="7838">MFQEMMLLCVIDLAGIVYVRTKRPGTRIQSISRCVFRAMWSYHTVFSSELEQNKMLHTMQLKLKGNA</sequence>
<evidence type="ECO:0008006" key="3">
    <source>
        <dbReference type="Google" id="ProtNLM"/>
    </source>
</evidence>
<feature type="chain" id="PRO_5002060751" description="Secreted protein" evidence="1">
    <location>
        <begin position="22"/>
        <end position="67"/>
    </location>
</feature>
<name>A0A0A9CAN0_ARUDO</name>
<keyword evidence="1" id="KW-0732">Signal</keyword>
<reference evidence="2" key="2">
    <citation type="journal article" date="2015" name="Data Brief">
        <title>Shoot transcriptome of the giant reed, Arundo donax.</title>
        <authorList>
            <person name="Barrero R.A."/>
            <person name="Guerrero F.D."/>
            <person name="Moolhuijzen P."/>
            <person name="Goolsby J.A."/>
            <person name="Tidwell J."/>
            <person name="Bellgard S.E."/>
            <person name="Bellgard M.I."/>
        </authorList>
    </citation>
    <scope>NUCLEOTIDE SEQUENCE</scope>
    <source>
        <tissue evidence="2">Shoot tissue taken approximately 20 cm above the soil surface</tissue>
    </source>
</reference>
<dbReference type="EMBL" id="GBRH01226382">
    <property type="protein sequence ID" value="JAD71513.1"/>
    <property type="molecule type" value="Transcribed_RNA"/>
</dbReference>
<feature type="signal peptide" evidence="1">
    <location>
        <begin position="1"/>
        <end position="21"/>
    </location>
</feature>
<evidence type="ECO:0000256" key="1">
    <source>
        <dbReference type="SAM" id="SignalP"/>
    </source>
</evidence>
<protein>
    <recommendedName>
        <fullName evidence="3">Secreted protein</fullName>
    </recommendedName>
</protein>
<reference evidence="2" key="1">
    <citation type="submission" date="2014-09" db="EMBL/GenBank/DDBJ databases">
        <authorList>
            <person name="Magalhaes I.L.F."/>
            <person name="Oliveira U."/>
            <person name="Santos F.R."/>
            <person name="Vidigal T.H.D.A."/>
            <person name="Brescovit A.D."/>
            <person name="Santos A.J."/>
        </authorList>
    </citation>
    <scope>NUCLEOTIDE SEQUENCE</scope>
    <source>
        <tissue evidence="2">Shoot tissue taken approximately 20 cm above the soil surface</tissue>
    </source>
</reference>
<proteinExistence type="predicted"/>
<accession>A0A0A9CAN0</accession>
<evidence type="ECO:0000313" key="2">
    <source>
        <dbReference type="EMBL" id="JAD71513.1"/>
    </source>
</evidence>
<organism evidence="2">
    <name type="scientific">Arundo donax</name>
    <name type="common">Giant reed</name>
    <name type="synonym">Donax arundinaceus</name>
    <dbReference type="NCBI Taxonomy" id="35708"/>
    <lineage>
        <taxon>Eukaryota</taxon>
        <taxon>Viridiplantae</taxon>
        <taxon>Streptophyta</taxon>
        <taxon>Embryophyta</taxon>
        <taxon>Tracheophyta</taxon>
        <taxon>Spermatophyta</taxon>
        <taxon>Magnoliopsida</taxon>
        <taxon>Liliopsida</taxon>
        <taxon>Poales</taxon>
        <taxon>Poaceae</taxon>
        <taxon>PACMAD clade</taxon>
        <taxon>Arundinoideae</taxon>
        <taxon>Arundineae</taxon>
        <taxon>Arundo</taxon>
    </lineage>
</organism>
<dbReference type="AlphaFoldDB" id="A0A0A9CAN0"/>